<sequence>MINAFDRPSIPQDQIDTLGGLISIERRWTIRELSFEIGLSHQTVCHIIKKCLNMREIAALRVPQQLIEIQKWH</sequence>
<gene>
    <name evidence="1" type="ORF">TNCT_177311</name>
</gene>
<proteinExistence type="predicted"/>
<keyword evidence="2" id="KW-1185">Reference proteome</keyword>
<evidence type="ECO:0000313" key="1">
    <source>
        <dbReference type="EMBL" id="GFQ92101.1"/>
    </source>
</evidence>
<evidence type="ECO:0000313" key="2">
    <source>
        <dbReference type="Proteomes" id="UP000887116"/>
    </source>
</evidence>
<dbReference type="OrthoDB" id="10448394at2759"/>
<comment type="caution">
    <text evidence="1">The sequence shown here is derived from an EMBL/GenBank/DDBJ whole genome shotgun (WGS) entry which is preliminary data.</text>
</comment>
<accession>A0A8X6L1L4</accession>
<dbReference type="AlphaFoldDB" id="A0A8X6L1L4"/>
<name>A0A8X6L1L4_TRICU</name>
<reference evidence="1" key="1">
    <citation type="submission" date="2020-07" db="EMBL/GenBank/DDBJ databases">
        <title>Multicomponent nature underlies the extraordinary mechanical properties of spider dragline silk.</title>
        <authorList>
            <person name="Kono N."/>
            <person name="Nakamura H."/>
            <person name="Mori M."/>
            <person name="Yoshida Y."/>
            <person name="Ohtoshi R."/>
            <person name="Malay A.D."/>
            <person name="Moran D.A.P."/>
            <person name="Tomita M."/>
            <person name="Numata K."/>
            <person name="Arakawa K."/>
        </authorList>
    </citation>
    <scope>NUCLEOTIDE SEQUENCE</scope>
</reference>
<dbReference type="EMBL" id="BMAO01004061">
    <property type="protein sequence ID" value="GFQ92101.1"/>
    <property type="molecule type" value="Genomic_DNA"/>
</dbReference>
<protein>
    <submittedName>
        <fullName evidence="1">Uncharacterized protein</fullName>
    </submittedName>
</protein>
<dbReference type="Proteomes" id="UP000887116">
    <property type="component" value="Unassembled WGS sequence"/>
</dbReference>
<organism evidence="1 2">
    <name type="scientific">Trichonephila clavata</name>
    <name type="common">Joro spider</name>
    <name type="synonym">Nephila clavata</name>
    <dbReference type="NCBI Taxonomy" id="2740835"/>
    <lineage>
        <taxon>Eukaryota</taxon>
        <taxon>Metazoa</taxon>
        <taxon>Ecdysozoa</taxon>
        <taxon>Arthropoda</taxon>
        <taxon>Chelicerata</taxon>
        <taxon>Arachnida</taxon>
        <taxon>Araneae</taxon>
        <taxon>Araneomorphae</taxon>
        <taxon>Entelegynae</taxon>
        <taxon>Araneoidea</taxon>
        <taxon>Nephilidae</taxon>
        <taxon>Trichonephila</taxon>
    </lineage>
</organism>